<keyword evidence="3" id="KW-0804">Transcription</keyword>
<feature type="domain" description="HTH luxR-type" evidence="4">
    <location>
        <begin position="474"/>
        <end position="539"/>
    </location>
</feature>
<evidence type="ECO:0000259" key="4">
    <source>
        <dbReference type="PROSITE" id="PS50043"/>
    </source>
</evidence>
<evidence type="ECO:0000256" key="3">
    <source>
        <dbReference type="ARBA" id="ARBA00023163"/>
    </source>
</evidence>
<dbReference type="Gene3D" id="1.10.10.10">
    <property type="entry name" value="Winged helix-like DNA-binding domain superfamily/Winged helix DNA-binding domain"/>
    <property type="match status" value="1"/>
</dbReference>
<dbReference type="InterPro" id="IPR036388">
    <property type="entry name" value="WH-like_DNA-bd_sf"/>
</dbReference>
<dbReference type="PROSITE" id="PS50043">
    <property type="entry name" value="HTH_LUXR_2"/>
    <property type="match status" value="1"/>
</dbReference>
<dbReference type="PANTHER" id="PTHR44688:SF16">
    <property type="entry name" value="DNA-BINDING TRANSCRIPTIONAL ACTIVATOR DEVR_DOSR"/>
    <property type="match status" value="1"/>
</dbReference>
<keyword evidence="1" id="KW-0805">Transcription regulation</keyword>
<dbReference type="Pfam" id="PF00196">
    <property type="entry name" value="GerE"/>
    <property type="match status" value="1"/>
</dbReference>
<dbReference type="Proteomes" id="UP001291912">
    <property type="component" value="Unassembled WGS sequence"/>
</dbReference>
<evidence type="ECO:0000313" key="6">
    <source>
        <dbReference type="Proteomes" id="UP001291912"/>
    </source>
</evidence>
<dbReference type="InterPro" id="IPR016032">
    <property type="entry name" value="Sig_transdc_resp-reg_C-effctor"/>
</dbReference>
<organism evidence="5 6">
    <name type="scientific">Microbacterium aquimaris</name>
    <dbReference type="NCBI Taxonomy" id="459816"/>
    <lineage>
        <taxon>Bacteria</taxon>
        <taxon>Bacillati</taxon>
        <taxon>Actinomycetota</taxon>
        <taxon>Actinomycetes</taxon>
        <taxon>Micrococcales</taxon>
        <taxon>Microbacteriaceae</taxon>
        <taxon>Microbacterium</taxon>
    </lineage>
</organism>
<dbReference type="EMBL" id="JAWJYN010000001">
    <property type="protein sequence ID" value="MDZ8160334.1"/>
    <property type="molecule type" value="Genomic_DNA"/>
</dbReference>
<keyword evidence="2" id="KW-0238">DNA-binding</keyword>
<dbReference type="SMART" id="SM00421">
    <property type="entry name" value="HTH_LUXR"/>
    <property type="match status" value="1"/>
</dbReference>
<gene>
    <name evidence="5" type="ORF">R2Q92_00685</name>
</gene>
<name>A0ABU5N2M7_9MICO</name>
<dbReference type="CDD" id="cd06170">
    <property type="entry name" value="LuxR_C_like"/>
    <property type="match status" value="1"/>
</dbReference>
<dbReference type="PRINTS" id="PR00038">
    <property type="entry name" value="HTHLUXR"/>
</dbReference>
<accession>A0ABU5N2M7</accession>
<reference evidence="5 6" key="1">
    <citation type="submission" date="2023-10" db="EMBL/GenBank/DDBJ databases">
        <title>Microbacterium xanthum sp. nov., isolated from seaweed.</title>
        <authorList>
            <person name="Lee S.D."/>
        </authorList>
    </citation>
    <scope>NUCLEOTIDE SEQUENCE [LARGE SCALE GENOMIC DNA]</scope>
    <source>
        <strain evidence="5 6">KCTC 19124</strain>
    </source>
</reference>
<evidence type="ECO:0000256" key="1">
    <source>
        <dbReference type="ARBA" id="ARBA00023015"/>
    </source>
</evidence>
<proteinExistence type="predicted"/>
<dbReference type="InterPro" id="IPR011990">
    <property type="entry name" value="TPR-like_helical_dom_sf"/>
</dbReference>
<dbReference type="RefSeq" id="WP_277816621.1">
    <property type="nucleotide sequence ID" value="NZ_BAAAPT010000001.1"/>
</dbReference>
<evidence type="ECO:0000313" key="5">
    <source>
        <dbReference type="EMBL" id="MDZ8160334.1"/>
    </source>
</evidence>
<protein>
    <submittedName>
        <fullName evidence="5">LuxR family transcriptional regulator</fullName>
    </submittedName>
</protein>
<comment type="caution">
    <text evidence="5">The sequence shown here is derived from an EMBL/GenBank/DDBJ whole genome shotgun (WGS) entry which is preliminary data.</text>
</comment>
<dbReference type="PANTHER" id="PTHR44688">
    <property type="entry name" value="DNA-BINDING TRANSCRIPTIONAL ACTIVATOR DEVR_DOSR"/>
    <property type="match status" value="1"/>
</dbReference>
<dbReference type="SUPFAM" id="SSF46894">
    <property type="entry name" value="C-terminal effector domain of the bipartite response regulators"/>
    <property type="match status" value="1"/>
</dbReference>
<dbReference type="Gene3D" id="1.25.40.10">
    <property type="entry name" value="Tetratricopeptide repeat domain"/>
    <property type="match status" value="1"/>
</dbReference>
<evidence type="ECO:0000256" key="2">
    <source>
        <dbReference type="ARBA" id="ARBA00023125"/>
    </source>
</evidence>
<dbReference type="InterPro" id="IPR000792">
    <property type="entry name" value="Tscrpt_reg_LuxR_C"/>
</dbReference>
<keyword evidence="6" id="KW-1185">Reference proteome</keyword>
<dbReference type="PROSITE" id="PS00622">
    <property type="entry name" value="HTH_LUXR_1"/>
    <property type="match status" value="1"/>
</dbReference>
<dbReference type="SUPFAM" id="SSF48452">
    <property type="entry name" value="TPR-like"/>
    <property type="match status" value="1"/>
</dbReference>
<sequence>MTDRSAVLTDAHQAFARRDWRRARDGFAAARADDALSAVDLRALASSQWWLGQCEDCIDVLDETFRNQRAAPDAIGAANTALTLALLRITRGEVTVGTAWSRRAARLLEDVPPRMEHAYLAYLDASLGMYDDGEPWSTRSVKRLVALIGLVGDHDVAGVSALAAVVTGMHDLRRGDPESGFAHLDEAMLSVTSGEIEPEWAGDMLCTTIHTCHELADFGRMAEWTRATERWSADYGAEAVYAGVCRVHRLELQSAEGDWAGAEDALERTCAVLERTDPWVAGEGWYALGELRRLRGDGEGARRAFSLSRAAGIDPSPGEALLELSEGCVDQAWASLTASLAGRDRLARTRLLRAGVQIALARRDLSAADGLADELERAAGEYGTEGFRAWSTHTRGMILLARGRPAEALTSLHEALHLFRRLQLRWEQAHVLTWIADAHAATGAIAGAQARADAEAIVAEIGARPITSVLARETPGPPAPLTVREAEILALAARGATNRDIARELFISEKTVGRHLANIYLKLGVSSRTAAAAWWHEHG</sequence>